<name>A0A844ZYF2_9SPHN</name>
<dbReference type="AlphaFoldDB" id="A0A844ZYF2"/>
<comment type="caution">
    <text evidence="1">The sequence shown here is derived from an EMBL/GenBank/DDBJ whole genome shotgun (WGS) entry which is preliminary data.</text>
</comment>
<organism evidence="1 2">
    <name type="scientific">Pontixanthobacter aquaemixtae</name>
    <dbReference type="NCBI Taxonomy" id="1958940"/>
    <lineage>
        <taxon>Bacteria</taxon>
        <taxon>Pseudomonadati</taxon>
        <taxon>Pseudomonadota</taxon>
        <taxon>Alphaproteobacteria</taxon>
        <taxon>Sphingomonadales</taxon>
        <taxon>Erythrobacteraceae</taxon>
        <taxon>Pontixanthobacter</taxon>
    </lineage>
</organism>
<dbReference type="Proteomes" id="UP000442714">
    <property type="component" value="Unassembled WGS sequence"/>
</dbReference>
<reference evidence="1 2" key="1">
    <citation type="submission" date="2019-12" db="EMBL/GenBank/DDBJ databases">
        <title>Genomic-based taxomic classification of the family Erythrobacteraceae.</title>
        <authorList>
            <person name="Xu L."/>
        </authorList>
    </citation>
    <scope>NUCLEOTIDE SEQUENCE [LARGE SCALE GENOMIC DNA]</scope>
    <source>
        <strain evidence="1 2">KCTC 52763</strain>
    </source>
</reference>
<proteinExistence type="predicted"/>
<dbReference type="RefSeq" id="WP_160605517.1">
    <property type="nucleotide sequence ID" value="NZ_WTYX01000002.1"/>
</dbReference>
<protein>
    <submittedName>
        <fullName evidence="1">Uncharacterized protein</fullName>
    </submittedName>
</protein>
<sequence length="108" mass="12232">MNDLKQDQEQTGVMVADLREDYFSVFHALAPQLGKLEPDEATQIVRFYMLCKSAKDSIMPDGVMVENEDHDLALENALQLLTLMTEALRLGDQIAQWIPQIAPLRTTK</sequence>
<keyword evidence="2" id="KW-1185">Reference proteome</keyword>
<dbReference type="EMBL" id="WTYX01000002">
    <property type="protein sequence ID" value="MXO91767.1"/>
    <property type="molecule type" value="Genomic_DNA"/>
</dbReference>
<gene>
    <name evidence="1" type="ORF">GRI41_13095</name>
</gene>
<accession>A0A844ZYF2</accession>
<dbReference type="OrthoDB" id="7605530at2"/>
<evidence type="ECO:0000313" key="2">
    <source>
        <dbReference type="Proteomes" id="UP000442714"/>
    </source>
</evidence>
<evidence type="ECO:0000313" key="1">
    <source>
        <dbReference type="EMBL" id="MXO91767.1"/>
    </source>
</evidence>